<dbReference type="InterPro" id="IPR003594">
    <property type="entry name" value="HATPase_dom"/>
</dbReference>
<reference evidence="15" key="1">
    <citation type="submission" date="2022-02" db="EMBL/GenBank/DDBJ databases">
        <title>Fredinandcohnia quinoae sp. nov. isolated from Chenopodium quinoa seeds.</title>
        <authorList>
            <person name="Saati-Santamaria Z."/>
            <person name="Flores-Felix J.D."/>
            <person name="Igual J.M."/>
            <person name="Velazquez E."/>
            <person name="Garcia-Fraile P."/>
            <person name="Martinez-Molina E."/>
        </authorList>
    </citation>
    <scope>NUCLEOTIDE SEQUENCE</scope>
    <source>
        <strain evidence="15">SECRCQ15</strain>
    </source>
</reference>
<evidence type="ECO:0000256" key="3">
    <source>
        <dbReference type="ARBA" id="ARBA00012438"/>
    </source>
</evidence>
<dbReference type="AlphaFoldDB" id="A0AAW5E193"/>
<dbReference type="Proteomes" id="UP001431131">
    <property type="component" value="Unassembled WGS sequence"/>
</dbReference>
<comment type="subcellular location">
    <subcellularLocation>
        <location evidence="2">Cell membrane</location>
        <topology evidence="2">Multi-pass membrane protein</topology>
    </subcellularLocation>
</comment>
<proteinExistence type="predicted"/>
<evidence type="ECO:0000313" key="15">
    <source>
        <dbReference type="EMBL" id="MCH1624499.1"/>
    </source>
</evidence>
<comment type="caution">
    <text evidence="15">The sequence shown here is derived from an EMBL/GenBank/DDBJ whole genome shotgun (WGS) entry which is preliminary data.</text>
</comment>
<dbReference type="GO" id="GO:0004721">
    <property type="term" value="F:phosphoprotein phosphatase activity"/>
    <property type="evidence" value="ECO:0007669"/>
    <property type="project" value="TreeGrafter"/>
</dbReference>
<feature type="domain" description="Histidine kinase" evidence="14">
    <location>
        <begin position="127"/>
        <end position="336"/>
    </location>
</feature>
<dbReference type="RefSeq" id="WP_240252962.1">
    <property type="nucleotide sequence ID" value="NZ_JAKTTI010000003.1"/>
</dbReference>
<keyword evidence="5" id="KW-0808">Transferase</keyword>
<dbReference type="SMART" id="SM00387">
    <property type="entry name" value="HATPase_c"/>
    <property type="match status" value="1"/>
</dbReference>
<feature type="transmembrane region" description="Helical" evidence="13">
    <location>
        <begin position="12"/>
        <end position="30"/>
    </location>
</feature>
<keyword evidence="16" id="KW-1185">Reference proteome</keyword>
<sequence>MSFTEYIKDKRFFLAFFLLIMVFVSLIMLVSVEQDNIMNHILYTNISCFFFMGLYIIIGYYYRRKFYQEFTTLIDSGQEEVMALMPTAQNYEQALFLSLFKKVIENNAHQFQKLYDEKREQHEFILSWIHEVKLPIAANRLLLENSEGKTVDYLVDKFEDELDKIDQYVEQALYYSRIDSFSKDYFITEIRINQIIKNSVKKYSKLFINKRVRIEMDETEQLVQSDSKWLGFVIDQILANSLKYTNDGGKISFQFEEDLKEKKLHIEDNGIGITPEDINRVFERGFTGSIGRSHAKSTGMGLYLAKQLATKLGHNLTIESKKGVYTKTTIHFPKIRNYYDL</sequence>
<organism evidence="15 16">
    <name type="scientific">Fredinandcohnia quinoae</name>
    <dbReference type="NCBI Taxonomy" id="2918902"/>
    <lineage>
        <taxon>Bacteria</taxon>
        <taxon>Bacillati</taxon>
        <taxon>Bacillota</taxon>
        <taxon>Bacilli</taxon>
        <taxon>Bacillales</taxon>
        <taxon>Bacillaceae</taxon>
        <taxon>Fredinandcohnia</taxon>
    </lineage>
</organism>
<evidence type="ECO:0000313" key="16">
    <source>
        <dbReference type="Proteomes" id="UP001431131"/>
    </source>
</evidence>
<dbReference type="InterPro" id="IPR050351">
    <property type="entry name" value="BphY/WalK/GraS-like"/>
</dbReference>
<dbReference type="InterPro" id="IPR036890">
    <property type="entry name" value="HATPase_C_sf"/>
</dbReference>
<dbReference type="EMBL" id="JAKTTI010000003">
    <property type="protein sequence ID" value="MCH1624499.1"/>
    <property type="molecule type" value="Genomic_DNA"/>
</dbReference>
<keyword evidence="4" id="KW-1003">Cell membrane</keyword>
<protein>
    <recommendedName>
        <fullName evidence="3">histidine kinase</fullName>
        <ecNumber evidence="3">2.7.13.3</ecNumber>
    </recommendedName>
</protein>
<comment type="catalytic activity">
    <reaction evidence="1">
        <text>ATP + protein L-histidine = ADP + protein N-phospho-L-histidine.</text>
        <dbReference type="EC" id="2.7.13.3"/>
    </reaction>
</comment>
<evidence type="ECO:0000256" key="10">
    <source>
        <dbReference type="ARBA" id="ARBA00022989"/>
    </source>
</evidence>
<dbReference type="InterPro" id="IPR004358">
    <property type="entry name" value="Sig_transdc_His_kin-like_C"/>
</dbReference>
<dbReference type="EC" id="2.7.13.3" evidence="3"/>
<dbReference type="Gene3D" id="3.30.565.10">
    <property type="entry name" value="Histidine kinase-like ATPase, C-terminal domain"/>
    <property type="match status" value="1"/>
</dbReference>
<evidence type="ECO:0000256" key="1">
    <source>
        <dbReference type="ARBA" id="ARBA00000085"/>
    </source>
</evidence>
<keyword evidence="9" id="KW-0067">ATP-binding</keyword>
<dbReference type="Pfam" id="PF02518">
    <property type="entry name" value="HATPase_c"/>
    <property type="match status" value="1"/>
</dbReference>
<dbReference type="PANTHER" id="PTHR45453">
    <property type="entry name" value="PHOSPHATE REGULON SENSOR PROTEIN PHOR"/>
    <property type="match status" value="1"/>
</dbReference>
<dbReference type="SUPFAM" id="SSF55874">
    <property type="entry name" value="ATPase domain of HSP90 chaperone/DNA topoisomerase II/histidine kinase"/>
    <property type="match status" value="1"/>
</dbReference>
<dbReference type="PANTHER" id="PTHR45453:SF2">
    <property type="entry name" value="HISTIDINE KINASE"/>
    <property type="match status" value="1"/>
</dbReference>
<evidence type="ECO:0000256" key="5">
    <source>
        <dbReference type="ARBA" id="ARBA00022679"/>
    </source>
</evidence>
<name>A0AAW5E193_9BACI</name>
<evidence type="ECO:0000256" key="9">
    <source>
        <dbReference type="ARBA" id="ARBA00022840"/>
    </source>
</evidence>
<keyword evidence="6 13" id="KW-0812">Transmembrane</keyword>
<evidence type="ECO:0000259" key="14">
    <source>
        <dbReference type="PROSITE" id="PS50109"/>
    </source>
</evidence>
<dbReference type="GO" id="GO:0005886">
    <property type="term" value="C:plasma membrane"/>
    <property type="evidence" value="ECO:0007669"/>
    <property type="project" value="UniProtKB-SubCell"/>
</dbReference>
<dbReference type="PROSITE" id="PS50109">
    <property type="entry name" value="HIS_KIN"/>
    <property type="match status" value="1"/>
</dbReference>
<gene>
    <name evidence="15" type="ORF">MJG50_04100</name>
</gene>
<dbReference type="GO" id="GO:0005524">
    <property type="term" value="F:ATP binding"/>
    <property type="evidence" value="ECO:0007669"/>
    <property type="project" value="UniProtKB-KW"/>
</dbReference>
<evidence type="ECO:0000256" key="13">
    <source>
        <dbReference type="SAM" id="Phobius"/>
    </source>
</evidence>
<keyword evidence="8 15" id="KW-0418">Kinase</keyword>
<evidence type="ECO:0000256" key="7">
    <source>
        <dbReference type="ARBA" id="ARBA00022741"/>
    </source>
</evidence>
<feature type="transmembrane region" description="Helical" evidence="13">
    <location>
        <begin position="42"/>
        <end position="62"/>
    </location>
</feature>
<evidence type="ECO:0000256" key="4">
    <source>
        <dbReference type="ARBA" id="ARBA00022475"/>
    </source>
</evidence>
<evidence type="ECO:0000256" key="8">
    <source>
        <dbReference type="ARBA" id="ARBA00022777"/>
    </source>
</evidence>
<accession>A0AAW5E193</accession>
<keyword evidence="7" id="KW-0547">Nucleotide-binding</keyword>
<evidence type="ECO:0000256" key="2">
    <source>
        <dbReference type="ARBA" id="ARBA00004651"/>
    </source>
</evidence>
<keyword evidence="12 13" id="KW-0472">Membrane</keyword>
<evidence type="ECO:0000256" key="12">
    <source>
        <dbReference type="ARBA" id="ARBA00023136"/>
    </source>
</evidence>
<keyword evidence="11" id="KW-0902">Two-component regulatory system</keyword>
<keyword evidence="10 13" id="KW-1133">Transmembrane helix</keyword>
<dbReference type="InterPro" id="IPR005467">
    <property type="entry name" value="His_kinase_dom"/>
</dbReference>
<evidence type="ECO:0000256" key="11">
    <source>
        <dbReference type="ARBA" id="ARBA00023012"/>
    </source>
</evidence>
<dbReference type="PRINTS" id="PR00344">
    <property type="entry name" value="BCTRLSENSOR"/>
</dbReference>
<dbReference type="GO" id="GO:0000155">
    <property type="term" value="F:phosphorelay sensor kinase activity"/>
    <property type="evidence" value="ECO:0007669"/>
    <property type="project" value="TreeGrafter"/>
</dbReference>
<dbReference type="GO" id="GO:0016036">
    <property type="term" value="P:cellular response to phosphate starvation"/>
    <property type="evidence" value="ECO:0007669"/>
    <property type="project" value="TreeGrafter"/>
</dbReference>
<evidence type="ECO:0000256" key="6">
    <source>
        <dbReference type="ARBA" id="ARBA00022692"/>
    </source>
</evidence>